<evidence type="ECO:0000256" key="3">
    <source>
        <dbReference type="ARBA" id="ARBA00023054"/>
    </source>
</evidence>
<name>A0A316A554_9ACTN</name>
<evidence type="ECO:0000313" key="8">
    <source>
        <dbReference type="EMBL" id="PWJ52602.1"/>
    </source>
</evidence>
<evidence type="ECO:0000256" key="4">
    <source>
        <dbReference type="ARBA" id="ARBA00023143"/>
    </source>
</evidence>
<keyword evidence="9" id="KW-1185">Reference proteome</keyword>
<dbReference type="GO" id="GO:0007155">
    <property type="term" value="P:cell adhesion"/>
    <property type="evidence" value="ECO:0007669"/>
    <property type="project" value="InterPro"/>
</dbReference>
<sequence>MTSSTSNVNTSASGLASISGLASGIDTTSLVKNLLALEAAPQTLLKGKLSTGQAQLSALQAINAKLASLTTSAAALSGGTALKTMSVSATSAGDTTAAKVATATITGTPIATTLDVKVNTTAQAEQRQFTGSATTTPGWAPPSRTGTFPITMTAGGQTKTFTATSYSAADVAAAINANFTGVNAVPVPGDGGATNLLVTAPPGDYPGFSLTLKDGSNNDVVSGEAADSGTTRGTAGRDASISVNGITRTSKSNTFTGVIDGLDLTIAGSAPNNTSVSVVTTRDVAATATSVSNVVSQIAAVLSDIDFHTTSPAPGTKASSVNGGLLAGNSVLRSVSDALTKAVSDAAAAVGATTADTGIEVKSDGSVAVDSTKLTAFITKNPALSTTLLTQLGTTVNTVASQASLSGDEKSPTTGTVSRLIAAMQTSNTRLSSDISAWDVRLAIRSKTLTAQYSAMETALSKLQSQSSALTAALKQLEPNN</sequence>
<evidence type="ECO:0000256" key="5">
    <source>
        <dbReference type="RuleBase" id="RU362066"/>
    </source>
</evidence>
<accession>A0A316A554</accession>
<comment type="function">
    <text evidence="5">Required for morphogenesis and for the elongation of the flagellar filament by facilitating polymerization of the flagellin monomers at the tip of growing filament. Forms a capping structure, which prevents flagellin subunits (transported through the central channel of the flagellum) from leaking out without polymerization at the distal end.</text>
</comment>
<dbReference type="InterPro" id="IPR040026">
    <property type="entry name" value="FliD"/>
</dbReference>
<dbReference type="GO" id="GO:0009421">
    <property type="term" value="C:bacterial-type flagellum filament cap"/>
    <property type="evidence" value="ECO:0007669"/>
    <property type="project" value="InterPro"/>
</dbReference>
<keyword evidence="8" id="KW-0966">Cell projection</keyword>
<dbReference type="GO" id="GO:0009424">
    <property type="term" value="C:bacterial-type flagellum hook"/>
    <property type="evidence" value="ECO:0007669"/>
    <property type="project" value="UniProtKB-UniRule"/>
</dbReference>
<comment type="caution">
    <text evidence="8">The sequence shown here is derived from an EMBL/GenBank/DDBJ whole genome shotgun (WGS) entry which is preliminary data.</text>
</comment>
<comment type="subunit">
    <text evidence="2 5">Homopentamer.</text>
</comment>
<keyword evidence="4 5" id="KW-0975">Bacterial flagellum</keyword>
<dbReference type="InterPro" id="IPR003481">
    <property type="entry name" value="FliD_N"/>
</dbReference>
<dbReference type="InterPro" id="IPR010809">
    <property type="entry name" value="FliD_C"/>
</dbReference>
<reference evidence="8 9" key="1">
    <citation type="submission" date="2018-03" db="EMBL/GenBank/DDBJ databases">
        <title>Genomic Encyclopedia of Archaeal and Bacterial Type Strains, Phase II (KMG-II): from individual species to whole genera.</title>
        <authorList>
            <person name="Goeker M."/>
        </authorList>
    </citation>
    <scope>NUCLEOTIDE SEQUENCE [LARGE SCALE GENOMIC DNA]</scope>
    <source>
        <strain evidence="8 9">DSM 44889</strain>
    </source>
</reference>
<comment type="subcellular location">
    <subcellularLocation>
        <location evidence="5">Secreted</location>
    </subcellularLocation>
    <subcellularLocation>
        <location evidence="5">Bacterial flagellum</location>
    </subcellularLocation>
</comment>
<keyword evidence="5" id="KW-0964">Secreted</keyword>
<dbReference type="AlphaFoldDB" id="A0A316A554"/>
<dbReference type="GO" id="GO:0071973">
    <property type="term" value="P:bacterial-type flagellum-dependent cell motility"/>
    <property type="evidence" value="ECO:0007669"/>
    <property type="project" value="TreeGrafter"/>
</dbReference>
<feature type="domain" description="Flagellar hook-associated protein 2 N-terminal" evidence="6">
    <location>
        <begin position="23"/>
        <end position="124"/>
    </location>
</feature>
<keyword evidence="3" id="KW-0175">Coiled coil</keyword>
<dbReference type="Pfam" id="PF07195">
    <property type="entry name" value="FliD_C"/>
    <property type="match status" value="1"/>
</dbReference>
<proteinExistence type="inferred from homology"/>
<keyword evidence="8" id="KW-0282">Flagellum</keyword>
<evidence type="ECO:0000259" key="7">
    <source>
        <dbReference type="Pfam" id="PF07195"/>
    </source>
</evidence>
<dbReference type="GO" id="GO:0005576">
    <property type="term" value="C:extracellular region"/>
    <property type="evidence" value="ECO:0007669"/>
    <property type="project" value="UniProtKB-SubCell"/>
</dbReference>
<protein>
    <recommendedName>
        <fullName evidence="5">Flagellar hook-associated protein 2</fullName>
        <shortName evidence="5">HAP2</shortName>
    </recommendedName>
    <alternativeName>
        <fullName evidence="5">Flagellar cap protein</fullName>
    </alternativeName>
</protein>
<dbReference type="Pfam" id="PF02465">
    <property type="entry name" value="FliD_N"/>
    <property type="match status" value="1"/>
</dbReference>
<evidence type="ECO:0000256" key="1">
    <source>
        <dbReference type="ARBA" id="ARBA00009764"/>
    </source>
</evidence>
<dbReference type="OrthoDB" id="5241527at2"/>
<evidence type="ECO:0000259" key="6">
    <source>
        <dbReference type="Pfam" id="PF02465"/>
    </source>
</evidence>
<dbReference type="PANTHER" id="PTHR30288">
    <property type="entry name" value="FLAGELLAR CAP/ASSEMBLY PROTEIN FLID"/>
    <property type="match status" value="1"/>
</dbReference>
<comment type="similarity">
    <text evidence="1 5">Belongs to the FliD family.</text>
</comment>
<keyword evidence="8" id="KW-0969">Cilium</keyword>
<organism evidence="8 9">
    <name type="scientific">Quadrisphaera granulorum</name>
    <dbReference type="NCBI Taxonomy" id="317664"/>
    <lineage>
        <taxon>Bacteria</taxon>
        <taxon>Bacillati</taxon>
        <taxon>Actinomycetota</taxon>
        <taxon>Actinomycetes</taxon>
        <taxon>Kineosporiales</taxon>
        <taxon>Kineosporiaceae</taxon>
        <taxon>Quadrisphaera</taxon>
    </lineage>
</organism>
<dbReference type="Proteomes" id="UP000245469">
    <property type="component" value="Unassembled WGS sequence"/>
</dbReference>
<feature type="domain" description="Flagellar hook-associated protein 2 C-terminal" evidence="7">
    <location>
        <begin position="236"/>
        <end position="465"/>
    </location>
</feature>
<gene>
    <name evidence="8" type="ORF">BXY45_11997</name>
</gene>
<dbReference type="PANTHER" id="PTHR30288:SF0">
    <property type="entry name" value="FLAGELLAR HOOK-ASSOCIATED PROTEIN 2"/>
    <property type="match status" value="1"/>
</dbReference>
<evidence type="ECO:0000256" key="2">
    <source>
        <dbReference type="ARBA" id="ARBA00011255"/>
    </source>
</evidence>
<dbReference type="RefSeq" id="WP_109775297.1">
    <property type="nucleotide sequence ID" value="NZ_QGDQ01000019.1"/>
</dbReference>
<dbReference type="EMBL" id="QGDQ01000019">
    <property type="protein sequence ID" value="PWJ52602.1"/>
    <property type="molecule type" value="Genomic_DNA"/>
</dbReference>
<evidence type="ECO:0000313" key="9">
    <source>
        <dbReference type="Proteomes" id="UP000245469"/>
    </source>
</evidence>